<sequence>MLNANDFKKKQILFLFTNRGDKISFSNDNTVIKDSSGKIKFQATCYRIFMICVVGNVSITSGVIQRSKKFGFSICLMSTTFKVYEIIGARMEGNTLLRKHQYEYQDNYIGQKIEQNKISNQMNALRCIRSKSEYLKEGIELLDNITAKLNEDMSYLEVMGLEGNAAKVYFPRMFDNVKWSGRKPRIKSDYINVTLDIGYTMLFNMVDAILQVYGFDTYYGVFHRCFYMRKSLVCDIMEPMRPIIDYEIRKAANLGQCKIDDFEQFDQRWVLKYKKNPDYIQFLMNSILEYKDDIFLYIQKYYRFFMKDRAGAVPVFEIHMK</sequence>
<keyword evidence="3 10" id="KW-0255">Endonuclease</keyword>
<dbReference type="GO" id="GO:0046872">
    <property type="term" value="F:metal ion binding"/>
    <property type="evidence" value="ECO:0007669"/>
    <property type="project" value="UniProtKB-UniRule"/>
</dbReference>
<dbReference type="GO" id="GO:0004520">
    <property type="term" value="F:DNA endonuclease activity"/>
    <property type="evidence" value="ECO:0007669"/>
    <property type="project" value="InterPro"/>
</dbReference>
<evidence type="ECO:0000256" key="3">
    <source>
        <dbReference type="ARBA" id="ARBA00022759"/>
    </source>
</evidence>
<evidence type="ECO:0000256" key="5">
    <source>
        <dbReference type="ARBA" id="ARBA00022842"/>
    </source>
</evidence>
<keyword evidence="11" id="KW-1133">Transmembrane helix</keyword>
<comment type="subunit">
    <text evidence="9 10">Homodimer, forms a heterotetramer with a Cas2 homodimer.</text>
</comment>
<dbReference type="NCBIfam" id="TIGR00287">
    <property type="entry name" value="cas1"/>
    <property type="match status" value="1"/>
</dbReference>
<dbReference type="EMBL" id="QRXR01000001">
    <property type="protein sequence ID" value="RGU29278.1"/>
    <property type="molecule type" value="Genomic_DNA"/>
</dbReference>
<evidence type="ECO:0000313" key="17">
    <source>
        <dbReference type="EMBL" id="RHA16470.1"/>
    </source>
</evidence>
<keyword evidence="1 10" id="KW-0540">Nuclease</keyword>
<feature type="binding site" evidence="10">
    <location>
        <position position="162"/>
    </location>
    <ligand>
        <name>Mn(2+)</name>
        <dbReference type="ChEBI" id="CHEBI:29035"/>
    </ligand>
</feature>
<proteinExistence type="inferred from homology"/>
<dbReference type="Proteomes" id="UP000286341">
    <property type="component" value="Unassembled WGS sequence"/>
</dbReference>
<dbReference type="Proteomes" id="UP000284296">
    <property type="component" value="Unassembled WGS sequence"/>
</dbReference>
<evidence type="ECO:0000313" key="21">
    <source>
        <dbReference type="Proteomes" id="UP000283765"/>
    </source>
</evidence>
<dbReference type="GO" id="GO:0051607">
    <property type="term" value="P:defense response to virus"/>
    <property type="evidence" value="ECO:0007669"/>
    <property type="project" value="UniProtKB-UniRule"/>
</dbReference>
<evidence type="ECO:0000313" key="16">
    <source>
        <dbReference type="EMBL" id="RGU29278.1"/>
    </source>
</evidence>
<dbReference type="GO" id="GO:0016787">
    <property type="term" value="F:hydrolase activity"/>
    <property type="evidence" value="ECO:0007669"/>
    <property type="project" value="UniProtKB-KW"/>
</dbReference>
<evidence type="ECO:0000313" key="22">
    <source>
        <dbReference type="Proteomes" id="UP000284296"/>
    </source>
</evidence>
<feature type="transmembrane region" description="Helical" evidence="11">
    <location>
        <begin position="45"/>
        <end position="64"/>
    </location>
</feature>
<keyword evidence="8 10" id="KW-0464">Manganese</keyword>
<keyword evidence="5 10" id="KW-0460">Magnesium</keyword>
<evidence type="ECO:0000313" key="15">
    <source>
        <dbReference type="EMBL" id="RGT82320.1"/>
    </source>
</evidence>
<dbReference type="GO" id="GO:0043571">
    <property type="term" value="P:maintenance of CRISPR repeat elements"/>
    <property type="evidence" value="ECO:0007669"/>
    <property type="project" value="UniProtKB-UniRule"/>
</dbReference>
<evidence type="ECO:0000313" key="18">
    <source>
        <dbReference type="Proteomes" id="UP000260717"/>
    </source>
</evidence>
<keyword evidence="6 10" id="KW-0051">Antiviral defense</keyword>
<evidence type="ECO:0000313" key="23">
    <source>
        <dbReference type="Proteomes" id="UP000286341"/>
    </source>
</evidence>
<dbReference type="EMBL" id="QSFB01000001">
    <property type="protein sequence ID" value="RHA16470.1"/>
    <property type="molecule type" value="Genomic_DNA"/>
</dbReference>
<evidence type="ECO:0000313" key="13">
    <source>
        <dbReference type="EMBL" id="RGM52744.1"/>
    </source>
</evidence>
<dbReference type="NCBIfam" id="TIGR04329">
    <property type="entry name" value="cas1_PREFRAN"/>
    <property type="match status" value="1"/>
</dbReference>
<dbReference type="HAMAP" id="MF_01470">
    <property type="entry name" value="Cas1"/>
    <property type="match status" value="1"/>
</dbReference>
<comment type="cofactor">
    <cofactor evidence="10">
        <name>Mg(2+)</name>
        <dbReference type="ChEBI" id="CHEBI:18420"/>
    </cofactor>
    <cofactor evidence="10">
        <name>Mn(2+)</name>
        <dbReference type="ChEBI" id="CHEBI:29035"/>
    </cofactor>
</comment>
<name>A0A395ZLG1_9FIRM</name>
<dbReference type="PANTHER" id="PTHR34353">
    <property type="entry name" value="CRISPR-ASSOCIATED ENDONUCLEASE CAS1 1"/>
    <property type="match status" value="1"/>
</dbReference>
<dbReference type="EMBL" id="QRXG01000006">
    <property type="protein sequence ID" value="RGT82320.1"/>
    <property type="molecule type" value="Genomic_DNA"/>
</dbReference>
<dbReference type="EMBL" id="QSTI01000001">
    <property type="protein sequence ID" value="RGM52744.1"/>
    <property type="molecule type" value="Genomic_DNA"/>
</dbReference>
<evidence type="ECO:0000256" key="11">
    <source>
        <dbReference type="SAM" id="Phobius"/>
    </source>
</evidence>
<dbReference type="RefSeq" id="WP_117685200.1">
    <property type="nucleotide sequence ID" value="NZ_QRXF01000005.1"/>
</dbReference>
<evidence type="ECO:0000256" key="8">
    <source>
        <dbReference type="ARBA" id="ARBA00023211"/>
    </source>
</evidence>
<dbReference type="CDD" id="cd09634">
    <property type="entry name" value="Cas1_I-II-III"/>
    <property type="match status" value="1"/>
</dbReference>
<dbReference type="PANTHER" id="PTHR34353:SF2">
    <property type="entry name" value="CRISPR-ASSOCIATED ENDONUCLEASE CAS1 1"/>
    <property type="match status" value="1"/>
</dbReference>
<dbReference type="GO" id="GO:0003677">
    <property type="term" value="F:DNA binding"/>
    <property type="evidence" value="ECO:0007669"/>
    <property type="project" value="UniProtKB-KW"/>
</dbReference>
<dbReference type="InterPro" id="IPR002729">
    <property type="entry name" value="CRISPR-assoc_Cas1"/>
</dbReference>
<keyword evidence="11" id="KW-0472">Membrane</keyword>
<dbReference type="InterPro" id="IPR027617">
    <property type="entry name" value="Cas1_PREFRAN"/>
</dbReference>
<evidence type="ECO:0000256" key="10">
    <source>
        <dbReference type="HAMAP-Rule" id="MF_01470"/>
    </source>
</evidence>
<dbReference type="Proteomes" id="UP000260758">
    <property type="component" value="Unassembled WGS sequence"/>
</dbReference>
<dbReference type="Proteomes" id="UP000260717">
    <property type="component" value="Unassembled WGS sequence"/>
</dbReference>
<keyword evidence="4 10" id="KW-0378">Hydrolase</keyword>
<accession>A0A395ZLG1</accession>
<evidence type="ECO:0000256" key="6">
    <source>
        <dbReference type="ARBA" id="ARBA00023118"/>
    </source>
</evidence>
<evidence type="ECO:0000256" key="9">
    <source>
        <dbReference type="ARBA" id="ARBA00038592"/>
    </source>
</evidence>
<dbReference type="EMBL" id="QSQP01000003">
    <property type="protein sequence ID" value="RGK44617.1"/>
    <property type="molecule type" value="Genomic_DNA"/>
</dbReference>
<organism evidence="13 18">
    <name type="scientific">Agathobacter rectalis</name>
    <dbReference type="NCBI Taxonomy" id="39491"/>
    <lineage>
        <taxon>Bacteria</taxon>
        <taxon>Bacillati</taxon>
        <taxon>Bacillota</taxon>
        <taxon>Clostridia</taxon>
        <taxon>Lachnospirales</taxon>
        <taxon>Lachnospiraceae</taxon>
        <taxon>Agathobacter</taxon>
    </lineage>
</organism>
<gene>
    <name evidence="10 13" type="primary">cas1</name>
    <name evidence="17" type="ORF">DW948_00675</name>
    <name evidence="16" type="ORF">DWW89_00590</name>
    <name evidence="15" type="ORF">DWX06_05110</name>
    <name evidence="14" type="ORF">DXB99_00935</name>
    <name evidence="13" type="ORF">DXC13_00645</name>
    <name evidence="12" type="ORF">DXD13_03285</name>
</gene>
<comment type="function">
    <text evidence="10">CRISPR (clustered regularly interspaced short palindromic repeat), is an adaptive immune system that provides protection against mobile genetic elements (viruses, transposable elements and conjugative plasmids). CRISPR clusters contain spacers, sequences complementary to antecedent mobile elements, and target invading nucleic acids. CRISPR clusters are transcribed and processed into CRISPR RNA (crRNA). Acts as a dsDNA endonuclease. Involved in the integration of spacer DNA into the CRISPR cassette.</text>
</comment>
<dbReference type="EMBL" id="QSTP01000001">
    <property type="protein sequence ID" value="RGM75127.1"/>
    <property type="molecule type" value="Genomic_DNA"/>
</dbReference>
<evidence type="ECO:0000313" key="20">
    <source>
        <dbReference type="Proteomes" id="UP000261052"/>
    </source>
</evidence>
<evidence type="ECO:0000313" key="19">
    <source>
        <dbReference type="Proteomes" id="UP000260758"/>
    </source>
</evidence>
<comment type="caution">
    <text evidence="13">The sequence shown here is derived from an EMBL/GenBank/DDBJ whole genome shotgun (WGS) entry which is preliminary data.</text>
</comment>
<evidence type="ECO:0000313" key="14">
    <source>
        <dbReference type="EMBL" id="RGM75127.1"/>
    </source>
</evidence>
<dbReference type="AlphaFoldDB" id="A0A395ZLG1"/>
<evidence type="ECO:0000256" key="2">
    <source>
        <dbReference type="ARBA" id="ARBA00022723"/>
    </source>
</evidence>
<dbReference type="Proteomes" id="UP000283765">
    <property type="component" value="Unassembled WGS sequence"/>
</dbReference>
<evidence type="ECO:0000313" key="12">
    <source>
        <dbReference type="EMBL" id="RGK44617.1"/>
    </source>
</evidence>
<dbReference type="InterPro" id="IPR050646">
    <property type="entry name" value="Cas1"/>
</dbReference>
<dbReference type="Proteomes" id="UP000261052">
    <property type="component" value="Unassembled WGS sequence"/>
</dbReference>
<feature type="binding site" evidence="10">
    <location>
        <position position="238"/>
    </location>
    <ligand>
        <name>Mn(2+)</name>
        <dbReference type="ChEBI" id="CHEBI:29035"/>
    </ligand>
</feature>
<feature type="binding site" evidence="10">
    <location>
        <position position="223"/>
    </location>
    <ligand>
        <name>Mn(2+)</name>
        <dbReference type="ChEBI" id="CHEBI:29035"/>
    </ligand>
</feature>
<dbReference type="EC" id="3.1.-.-" evidence="10"/>
<evidence type="ECO:0000256" key="1">
    <source>
        <dbReference type="ARBA" id="ARBA00022722"/>
    </source>
</evidence>
<reference evidence="18 19" key="1">
    <citation type="submission" date="2018-08" db="EMBL/GenBank/DDBJ databases">
        <title>A genome reference for cultivated species of the human gut microbiota.</title>
        <authorList>
            <person name="Zou Y."/>
            <person name="Xue W."/>
            <person name="Luo G."/>
        </authorList>
    </citation>
    <scope>NUCLEOTIDE SEQUENCE [LARGE SCALE GENOMIC DNA]</scope>
    <source>
        <strain evidence="16 21">AF17-27</strain>
        <strain evidence="15 22">AF18-16LB</strain>
        <strain evidence="17 23">AM44-1AT</strain>
        <strain evidence="14 19">OM07-13</strain>
        <strain evidence="13 18">OM08-12AT</strain>
        <strain evidence="12 20">TF11-15AC</strain>
    </source>
</reference>
<keyword evidence="11" id="KW-0812">Transmembrane</keyword>
<keyword evidence="7 10" id="KW-0238">DNA-binding</keyword>
<keyword evidence="2 10" id="KW-0479">Metal-binding</keyword>
<dbReference type="Gene3D" id="1.20.120.920">
    <property type="entry name" value="CRISPR-associated endonuclease Cas1, C-terminal domain"/>
    <property type="match status" value="1"/>
</dbReference>
<dbReference type="InterPro" id="IPR042206">
    <property type="entry name" value="CRISPR-assoc_Cas1_C"/>
</dbReference>
<comment type="similarity">
    <text evidence="10">Belongs to the CRISPR-associated endonuclease Cas1 family.</text>
</comment>
<evidence type="ECO:0000256" key="4">
    <source>
        <dbReference type="ARBA" id="ARBA00022801"/>
    </source>
</evidence>
<protein>
    <recommendedName>
        <fullName evidence="10">CRISPR-associated endonuclease Cas1</fullName>
        <ecNumber evidence="10">3.1.-.-</ecNumber>
    </recommendedName>
</protein>
<dbReference type="Pfam" id="PF01867">
    <property type="entry name" value="Cas_Cas1"/>
    <property type="match status" value="1"/>
</dbReference>
<evidence type="ECO:0000256" key="7">
    <source>
        <dbReference type="ARBA" id="ARBA00023125"/>
    </source>
</evidence>